<evidence type="ECO:0000313" key="2">
    <source>
        <dbReference type="Proteomes" id="UP000887540"/>
    </source>
</evidence>
<evidence type="ECO:0000313" key="3">
    <source>
        <dbReference type="WBParaSite" id="ACRNAN_scaffold8616.g27285.t1"/>
    </source>
</evidence>
<keyword evidence="1" id="KW-0732">Signal</keyword>
<protein>
    <submittedName>
        <fullName evidence="3">Uncharacterized protein</fullName>
    </submittedName>
</protein>
<dbReference type="AlphaFoldDB" id="A0A914EKN3"/>
<evidence type="ECO:0000256" key="1">
    <source>
        <dbReference type="SAM" id="SignalP"/>
    </source>
</evidence>
<feature type="chain" id="PRO_5038124403" evidence="1">
    <location>
        <begin position="21"/>
        <end position="215"/>
    </location>
</feature>
<sequence>MKRIFITIVFFIAILGIAKSANRFGWARTTSGNVITQDEWACLIEQYGAFQPTLQVYGPNGKINQNAITSLKNWCTGMIDYLFTSMAINNITDGLTVRVAIDPGYWPKNKKSNQKFLLDALAAIRTNPIILSIGIMTNATSWAKVFGPNFTTPSQNPYNYLWWVYHDAAWIRNGRNNGNTSQWKSFGGWSQPLIHEYVAGQTNQKCTNKTFAYST</sequence>
<keyword evidence="2" id="KW-1185">Reference proteome</keyword>
<dbReference type="GO" id="GO:0007165">
    <property type="term" value="P:signal transduction"/>
    <property type="evidence" value="ECO:0007669"/>
    <property type="project" value="TreeGrafter"/>
</dbReference>
<proteinExistence type="predicted"/>
<name>A0A914EKN3_9BILA</name>
<dbReference type="PANTHER" id="PTHR23208">
    <property type="entry name" value="LYSOZYME PROTEIN"/>
    <property type="match status" value="1"/>
</dbReference>
<dbReference type="WBParaSite" id="ACRNAN_scaffold8616.g27285.t1">
    <property type="protein sequence ID" value="ACRNAN_scaffold8616.g27285.t1"/>
    <property type="gene ID" value="ACRNAN_scaffold8616.g27285"/>
</dbReference>
<dbReference type="PANTHER" id="PTHR23208:SF36">
    <property type="entry name" value="LYSOZYME-RELATED"/>
    <property type="match status" value="1"/>
</dbReference>
<feature type="signal peptide" evidence="1">
    <location>
        <begin position="1"/>
        <end position="20"/>
    </location>
</feature>
<organism evidence="2 3">
    <name type="scientific">Acrobeloides nanus</name>
    <dbReference type="NCBI Taxonomy" id="290746"/>
    <lineage>
        <taxon>Eukaryota</taxon>
        <taxon>Metazoa</taxon>
        <taxon>Ecdysozoa</taxon>
        <taxon>Nematoda</taxon>
        <taxon>Chromadorea</taxon>
        <taxon>Rhabditida</taxon>
        <taxon>Tylenchina</taxon>
        <taxon>Cephalobomorpha</taxon>
        <taxon>Cephaloboidea</taxon>
        <taxon>Cephalobidae</taxon>
        <taxon>Acrobeloides</taxon>
    </lineage>
</organism>
<dbReference type="InterPro" id="IPR051595">
    <property type="entry name" value="GH25_Enzymes"/>
</dbReference>
<accession>A0A914EKN3</accession>
<reference evidence="3" key="1">
    <citation type="submission" date="2022-11" db="UniProtKB">
        <authorList>
            <consortium name="WormBaseParasite"/>
        </authorList>
    </citation>
    <scope>IDENTIFICATION</scope>
</reference>
<dbReference type="Proteomes" id="UP000887540">
    <property type="component" value="Unplaced"/>
</dbReference>